<protein>
    <recommendedName>
        <fullName evidence="2">Endonuclease/exonuclease/phosphatase domain-containing protein</fullName>
    </recommendedName>
</protein>
<gene>
    <name evidence="3" type="primary">Cnig_chr_II.g7879</name>
    <name evidence="3" type="ORF">B9Z55_007879</name>
</gene>
<accession>A0A2G5VBT6</accession>
<feature type="compositionally biased region" description="Acidic residues" evidence="1">
    <location>
        <begin position="411"/>
        <end position="458"/>
    </location>
</feature>
<dbReference type="Proteomes" id="UP000230233">
    <property type="component" value="Chromosome II"/>
</dbReference>
<organism evidence="3 4">
    <name type="scientific">Caenorhabditis nigoni</name>
    <dbReference type="NCBI Taxonomy" id="1611254"/>
    <lineage>
        <taxon>Eukaryota</taxon>
        <taxon>Metazoa</taxon>
        <taxon>Ecdysozoa</taxon>
        <taxon>Nematoda</taxon>
        <taxon>Chromadorea</taxon>
        <taxon>Rhabditida</taxon>
        <taxon>Rhabditina</taxon>
        <taxon>Rhabditomorpha</taxon>
        <taxon>Rhabditoidea</taxon>
        <taxon>Rhabditidae</taxon>
        <taxon>Peloderinae</taxon>
        <taxon>Caenorhabditis</taxon>
    </lineage>
</organism>
<evidence type="ECO:0000313" key="3">
    <source>
        <dbReference type="EMBL" id="PIC49197.1"/>
    </source>
</evidence>
<feature type="region of interest" description="Disordered" evidence="1">
    <location>
        <begin position="48"/>
        <end position="86"/>
    </location>
</feature>
<dbReference type="EMBL" id="PDUG01000002">
    <property type="protein sequence ID" value="PIC49197.1"/>
    <property type="molecule type" value="Genomic_DNA"/>
</dbReference>
<dbReference type="Gene3D" id="3.60.10.10">
    <property type="entry name" value="Endonuclease/exonuclease/phosphatase"/>
    <property type="match status" value="1"/>
</dbReference>
<comment type="caution">
    <text evidence="3">The sequence shown here is derived from an EMBL/GenBank/DDBJ whole genome shotgun (WGS) entry which is preliminary data.</text>
</comment>
<feature type="domain" description="Endonuclease/exonuclease/phosphatase" evidence="2">
    <location>
        <begin position="89"/>
        <end position="329"/>
    </location>
</feature>
<evidence type="ECO:0000256" key="1">
    <source>
        <dbReference type="SAM" id="MobiDB-lite"/>
    </source>
</evidence>
<reference evidence="4" key="1">
    <citation type="submission" date="2017-10" db="EMBL/GenBank/DDBJ databases">
        <title>Rapid genome shrinkage in a self-fertile nematode reveals novel sperm competition proteins.</title>
        <authorList>
            <person name="Yin D."/>
            <person name="Schwarz E.M."/>
            <person name="Thomas C.G."/>
            <person name="Felde R.L."/>
            <person name="Korf I.F."/>
            <person name="Cutter A.D."/>
            <person name="Schartner C.M."/>
            <person name="Ralston E.J."/>
            <person name="Meyer B.J."/>
            <person name="Haag E.S."/>
        </authorList>
    </citation>
    <scope>NUCLEOTIDE SEQUENCE [LARGE SCALE GENOMIC DNA]</scope>
    <source>
        <strain evidence="4">JU1422</strain>
    </source>
</reference>
<evidence type="ECO:0000313" key="4">
    <source>
        <dbReference type="Proteomes" id="UP000230233"/>
    </source>
</evidence>
<name>A0A2G5VBT6_9PELO</name>
<dbReference type="Pfam" id="PF03372">
    <property type="entry name" value="Exo_endo_phos"/>
    <property type="match status" value="1"/>
</dbReference>
<dbReference type="InterPro" id="IPR036691">
    <property type="entry name" value="Endo/exonu/phosph_ase_sf"/>
</dbReference>
<feature type="region of interest" description="Disordered" evidence="1">
    <location>
        <begin position="410"/>
        <end position="460"/>
    </location>
</feature>
<dbReference type="GO" id="GO:0003824">
    <property type="term" value="F:catalytic activity"/>
    <property type="evidence" value="ECO:0007669"/>
    <property type="project" value="InterPro"/>
</dbReference>
<proteinExistence type="predicted"/>
<dbReference type="AlphaFoldDB" id="A0A2G5VBT6"/>
<dbReference type="InterPro" id="IPR005135">
    <property type="entry name" value="Endo/exonuclease/phosphatase"/>
</dbReference>
<sequence length="949" mass="108540">MRKLSGSNILRLKNLLDSGTTVPHALRIGSWNLGYPGKDGLLETEKPETQGELETPQAQPQPTTPKRPAAKTTPKKLTPRQQKLQEDLQKKKKAYIDYCKKSKCDVIALQETNYCVLPEDVKNNGYTLKSFPNCKDWSASPGVGKSGKSYDRGLAFLICNPEISISCAEQPHPRMAYIEFQLKDVDVMVMNIYGVTCDPNNRYKPDASVFFLYITKFIAEKRFSGIVILCGDLNAFPDQASLGLFEPYVGKHVYGSSNSHGDIFVDFLVTAKLFHLNSRFEKPGEQKWTFKGRGKQTKTELDGFLCSKTDLQFVQDVDTFIDDYRPSDHRLIASLWSISKKYESREKHSDTNWAGYETALSDLVSLASIGTYNEFAQRITSAAPSENMLMGFVNNLDSFTKDQVEAYLKEGEEDDEDEEDEEEEEEEEEDEEEAQDEEEEEEQVKESELSVEENEVNLEFERMNKSQLPGKDMITSNMIKNGGTEMVKAATKLFREILKSVGCPVPEDWKKVFLEAPQTVFPQKNIKNVVFDERVCPLVQAYSSLLVRKCYKQFCSYVDKNEQLASSKSSFETIRKERDLENLFTMSLLLERYSSNKPVYLLFAKFKKPMKNVTTSSVLEGLNRLPIHSKLKTAFESLLTDVKIELLLKNELIDFDKKNGIHLGDVASAMLLESVVRMLLDECDNIGSVQNIGLQVGDEKLRRIIWDDMVIFVGEDVQDLQTQAGRIHSKEKTYNLILDKDSMVFMTNKTPGRELRVNGNEVKLTKFPNVSHRNWILVATEKTSSARKKVKCRNGTKAEIQKRTRQIQKNISEEMTSWNERYAETLSNAETFFKESVIPTFFENCGLWNLAEFSSIKDSCSEFLKTLNIPNFKFNPKWRVLTEQARFLVSIKGNKLLLEMLKENQNLKITNLSVLGPSAFPLNYYPYQQFDIFCVVFLQCSFFYSPQHS</sequence>
<dbReference type="SUPFAM" id="SSF56219">
    <property type="entry name" value="DNase I-like"/>
    <property type="match status" value="1"/>
</dbReference>
<feature type="compositionally biased region" description="Low complexity" evidence="1">
    <location>
        <begin position="55"/>
        <end position="72"/>
    </location>
</feature>
<evidence type="ECO:0000259" key="2">
    <source>
        <dbReference type="Pfam" id="PF03372"/>
    </source>
</evidence>
<dbReference type="OrthoDB" id="5873297at2759"/>
<keyword evidence="4" id="KW-1185">Reference proteome</keyword>